<organism evidence="1">
    <name type="scientific">Phascolarctobacterium faecium</name>
    <dbReference type="NCBI Taxonomy" id="33025"/>
    <lineage>
        <taxon>Bacteria</taxon>
        <taxon>Bacillati</taxon>
        <taxon>Bacillota</taxon>
        <taxon>Negativicutes</taxon>
        <taxon>Acidaminococcales</taxon>
        <taxon>Acidaminococcaceae</taxon>
        <taxon>Phascolarctobacterium</taxon>
    </lineage>
</organism>
<reference evidence="1" key="1">
    <citation type="submission" date="2012-11" db="EMBL/GenBank/DDBJ databases">
        <title>Dependencies among metagenomic species, viruses, plasmids and units of genetic variation.</title>
        <authorList>
            <person name="Nielsen H.B."/>
            <person name="Almeida M."/>
            <person name="Juncker A.S."/>
            <person name="Rasmussen S."/>
            <person name="Li J."/>
            <person name="Sunagawa S."/>
            <person name="Plichta D."/>
            <person name="Gautier L."/>
            <person name="Le Chatelier E."/>
            <person name="Peletier E."/>
            <person name="Bonde I."/>
            <person name="Nielsen T."/>
            <person name="Manichanh C."/>
            <person name="Arumugam M."/>
            <person name="Batto J."/>
            <person name="Santos M.B.Q.D."/>
            <person name="Blom N."/>
            <person name="Borruel N."/>
            <person name="Burgdorf K.S."/>
            <person name="Boumezbeur F."/>
            <person name="Casellas F."/>
            <person name="Dore J."/>
            <person name="Guarner F."/>
            <person name="Hansen T."/>
            <person name="Hildebrand F."/>
            <person name="Kaas R.S."/>
            <person name="Kennedy S."/>
            <person name="Kristiansen K."/>
            <person name="Kultima J.R."/>
            <person name="Leonard P."/>
            <person name="Levenez F."/>
            <person name="Lund O."/>
            <person name="Moumen B."/>
            <person name="Le Paslier D."/>
            <person name="Pons N."/>
            <person name="Pedersen O."/>
            <person name="Prifti E."/>
            <person name="Qin J."/>
            <person name="Raes J."/>
            <person name="Tap J."/>
            <person name="Tims S."/>
            <person name="Ussery D.W."/>
            <person name="Yamada T."/>
            <person name="MetaHit consortium"/>
            <person name="Renault P."/>
            <person name="Sicheritz-Ponten T."/>
            <person name="Bork P."/>
            <person name="Wang J."/>
            <person name="Brunak S."/>
            <person name="Ehrlich S.D."/>
        </authorList>
    </citation>
    <scope>NUCLEOTIDE SEQUENCE [LARGE SCALE GENOMIC DNA]</scope>
</reference>
<dbReference type="STRING" id="1262914.BN533_01881"/>
<protein>
    <submittedName>
        <fullName evidence="1">Uncharacterized protein</fullName>
    </submittedName>
</protein>
<name>R6I9F8_9FIRM</name>
<dbReference type="EMBL" id="CBDS010000100">
    <property type="protein sequence ID" value="CDB46868.1"/>
    <property type="molecule type" value="Genomic_DNA"/>
</dbReference>
<comment type="caution">
    <text evidence="1">The sequence shown here is derived from an EMBL/GenBank/DDBJ whole genome shotgun (WGS) entry which is preliminary data.</text>
</comment>
<sequence>MVDLLVVLFFPAVLTVLLSIAELRIKYAEKELLNKIKEHF</sequence>
<dbReference type="RefSeq" id="WP_021718781.1">
    <property type="nucleotide sequence ID" value="NZ_CAUBBC010000010.1"/>
</dbReference>
<accession>R6I9F8</accession>
<proteinExistence type="predicted"/>
<gene>
    <name evidence="1" type="ORF">BN533_01881</name>
</gene>
<dbReference type="HOGENOM" id="CLU_3293983_0_0_9"/>
<evidence type="ECO:0000313" key="1">
    <source>
        <dbReference type="EMBL" id="CDB46868.1"/>
    </source>
</evidence>
<dbReference type="AlphaFoldDB" id="R6I9F8"/>